<keyword evidence="5 9" id="KW-1133">Transmembrane helix</keyword>
<feature type="transmembrane region" description="Helical" evidence="9">
    <location>
        <begin position="31"/>
        <end position="56"/>
    </location>
</feature>
<name>A0A0H4K7M1_9HYME</name>
<dbReference type="GO" id="GO:0004984">
    <property type="term" value="F:olfactory receptor activity"/>
    <property type="evidence" value="ECO:0007669"/>
    <property type="project" value="InterPro"/>
</dbReference>
<evidence type="ECO:0000256" key="8">
    <source>
        <dbReference type="ARBA" id="ARBA00023224"/>
    </source>
</evidence>
<proteinExistence type="evidence at transcript level"/>
<feature type="transmembrane region" description="Helical" evidence="9">
    <location>
        <begin position="184"/>
        <end position="203"/>
    </location>
</feature>
<dbReference type="GO" id="GO:0005549">
    <property type="term" value="F:odorant binding"/>
    <property type="evidence" value="ECO:0007669"/>
    <property type="project" value="InterPro"/>
</dbReference>
<keyword evidence="3 9" id="KW-0812">Transmembrane</keyword>
<dbReference type="PANTHER" id="PTHR21137">
    <property type="entry name" value="ODORANT RECEPTOR"/>
    <property type="match status" value="1"/>
</dbReference>
<keyword evidence="4 9" id="KW-0552">Olfaction</keyword>
<feature type="transmembrane region" description="Helical" evidence="9">
    <location>
        <begin position="121"/>
        <end position="140"/>
    </location>
</feature>
<keyword evidence="7 9" id="KW-0675">Receptor</keyword>
<dbReference type="EMBL" id="KM979261">
    <property type="protein sequence ID" value="AKO90009.1"/>
    <property type="molecule type" value="mRNA"/>
</dbReference>
<dbReference type="AlphaFoldDB" id="A0A0H4K7M1"/>
<comment type="similarity">
    <text evidence="9">Belongs to the insect chemoreceptor superfamily. Heteromeric odorant receptor channel (TC 1.A.69) family.</text>
</comment>
<evidence type="ECO:0000256" key="7">
    <source>
        <dbReference type="ARBA" id="ARBA00023170"/>
    </source>
</evidence>
<sequence length="393" mass="45037">MDVFDSMHWRTTKKLLSAIGLWPFQPVIQRIVVGAIVYFIIQSIFICVFLKLIVAWGNLAETLYSVPILVYFSMIQVKITNCHLNLHKAKFLLLRVKRDWESKLEDSEFEILRNDGRIHKIIMDVYFSGLICVATVYIVLPLMSPLLDIIIPLNETRERILPYPAEYFIDIQKNFFMLYPHGAIVTPIALTVLVGFDSLYAGFVQHACSMFTIIGRRLENLTVDRNNIDEEKNSLNERHGLQSFITCVKMHKDILQFVKLVEKYYSNYFFVLLGVIVVGLSAAGFQFVVLLSGVGEKVRCLWYAMGQVTHLFFLSYVGQKLIDHSQVINASLSAAKWYDYPQKMKPLIILMLMRGKRVSTVSAGKIYVMSIENFSSVIKASMSYFAVLTSMES</sequence>
<keyword evidence="2 9" id="KW-0716">Sensory transduction</keyword>
<protein>
    <recommendedName>
        <fullName evidence="9">Odorant receptor</fullName>
    </recommendedName>
</protein>
<evidence type="ECO:0000256" key="9">
    <source>
        <dbReference type="RuleBase" id="RU351113"/>
    </source>
</evidence>
<evidence type="ECO:0000256" key="3">
    <source>
        <dbReference type="ARBA" id="ARBA00022692"/>
    </source>
</evidence>
<dbReference type="GO" id="GO:0005886">
    <property type="term" value="C:plasma membrane"/>
    <property type="evidence" value="ECO:0007669"/>
    <property type="project" value="UniProtKB-SubCell"/>
</dbReference>
<accession>A0A0H4K7M1</accession>
<comment type="subcellular location">
    <subcellularLocation>
        <location evidence="9">Cell membrane</location>
        <topology evidence="9">Multi-pass membrane protein</topology>
    </subcellularLocation>
    <subcellularLocation>
        <location evidence="1">Membrane</location>
        <topology evidence="1">Multi-pass membrane protein</topology>
    </subcellularLocation>
</comment>
<dbReference type="GO" id="GO:0007165">
    <property type="term" value="P:signal transduction"/>
    <property type="evidence" value="ECO:0007669"/>
    <property type="project" value="UniProtKB-KW"/>
</dbReference>
<reference evidence="10" key="1">
    <citation type="submission" date="2014-10" db="EMBL/GenBank/DDBJ databases">
        <authorList>
            <person name="Wang S."/>
            <person name="Zhang Y."/>
        </authorList>
    </citation>
    <scope>NUCLEOTIDE SEQUENCE</scope>
</reference>
<dbReference type="PANTHER" id="PTHR21137:SF42">
    <property type="entry name" value="ODORANT RECEPTOR 83A"/>
    <property type="match status" value="1"/>
</dbReference>
<keyword evidence="8 9" id="KW-0807">Transducer</keyword>
<evidence type="ECO:0000256" key="4">
    <source>
        <dbReference type="ARBA" id="ARBA00022725"/>
    </source>
</evidence>
<dbReference type="Pfam" id="PF02949">
    <property type="entry name" value="7tm_6"/>
    <property type="match status" value="1"/>
</dbReference>
<keyword evidence="6 9" id="KW-0472">Membrane</keyword>
<evidence type="ECO:0000256" key="1">
    <source>
        <dbReference type="ARBA" id="ARBA00004141"/>
    </source>
</evidence>
<evidence type="ECO:0000256" key="6">
    <source>
        <dbReference type="ARBA" id="ARBA00023136"/>
    </source>
</evidence>
<organism evidence="10">
    <name type="scientific">Microplitis mediator</name>
    <dbReference type="NCBI Taxonomy" id="375433"/>
    <lineage>
        <taxon>Eukaryota</taxon>
        <taxon>Metazoa</taxon>
        <taxon>Ecdysozoa</taxon>
        <taxon>Arthropoda</taxon>
        <taxon>Hexapoda</taxon>
        <taxon>Insecta</taxon>
        <taxon>Pterygota</taxon>
        <taxon>Neoptera</taxon>
        <taxon>Endopterygota</taxon>
        <taxon>Hymenoptera</taxon>
        <taxon>Apocrita</taxon>
        <taxon>Ichneumonoidea</taxon>
        <taxon>Braconidae</taxon>
        <taxon>Microgastrinae</taxon>
        <taxon>Microplitis</taxon>
    </lineage>
</organism>
<feature type="transmembrane region" description="Helical" evidence="9">
    <location>
        <begin position="301"/>
        <end position="318"/>
    </location>
</feature>
<reference evidence="10" key="2">
    <citation type="journal article" date="2015" name="Int. J. Biol. Sci.">
        <title>Identification and Expression Analysis of Putative Chemosensory Receptor Genes in Microplitis mediator by Antennal Transcriptome Screening.</title>
        <authorList>
            <person name="Wang S.N."/>
            <person name="Peng Y."/>
            <person name="Lu Z.Y."/>
            <person name="Dhiloo K.H."/>
            <person name="Gu S.H."/>
            <person name="Li R.J."/>
            <person name="Zhou J.J."/>
            <person name="Zhang Y.J."/>
            <person name="Guo Y.Y."/>
        </authorList>
    </citation>
    <scope>NUCLEOTIDE SEQUENCE</scope>
</reference>
<gene>
    <name evidence="10" type="primary">OR45</name>
</gene>
<evidence type="ECO:0000256" key="2">
    <source>
        <dbReference type="ARBA" id="ARBA00022606"/>
    </source>
</evidence>
<comment type="caution">
    <text evidence="9">Lacks conserved residue(s) required for the propagation of feature annotation.</text>
</comment>
<feature type="transmembrane region" description="Helical" evidence="9">
    <location>
        <begin position="268"/>
        <end position="289"/>
    </location>
</feature>
<dbReference type="InterPro" id="IPR004117">
    <property type="entry name" value="7tm6_olfct_rcpt"/>
</dbReference>
<evidence type="ECO:0000313" key="10">
    <source>
        <dbReference type="EMBL" id="AKO90009.1"/>
    </source>
</evidence>
<evidence type="ECO:0000256" key="5">
    <source>
        <dbReference type="ARBA" id="ARBA00022989"/>
    </source>
</evidence>